<organism evidence="3 4">
    <name type="scientific">Emticicia agri</name>
    <dbReference type="NCBI Taxonomy" id="2492393"/>
    <lineage>
        <taxon>Bacteria</taxon>
        <taxon>Pseudomonadati</taxon>
        <taxon>Bacteroidota</taxon>
        <taxon>Cytophagia</taxon>
        <taxon>Cytophagales</taxon>
        <taxon>Leadbetterellaceae</taxon>
        <taxon>Emticicia</taxon>
    </lineage>
</organism>
<evidence type="ECO:0000256" key="1">
    <source>
        <dbReference type="PROSITE-ProRule" id="PRU00169"/>
    </source>
</evidence>
<dbReference type="OrthoDB" id="7631574at2"/>
<comment type="caution">
    <text evidence="3">The sequence shown here is derived from an EMBL/GenBank/DDBJ whole genome shotgun (WGS) entry which is preliminary data.</text>
</comment>
<sequence length="145" mass="16709">MTTHNYQIILADDDEDDRIFFKEAMSEAASSVTVKTVSDGIELMNMLSNKLPDAIFLDLNMPFKNGQECLHEIKNNRRYKNIPVVIYSTSSNVDQINSTFQAGANLYISKPDSYLKLKVILKKVFTLKCEEYKPQPEKEKFVLKY</sequence>
<dbReference type="InterPro" id="IPR001789">
    <property type="entry name" value="Sig_transdc_resp-reg_receiver"/>
</dbReference>
<proteinExistence type="predicted"/>
<dbReference type="SUPFAM" id="SSF52172">
    <property type="entry name" value="CheY-like"/>
    <property type="match status" value="1"/>
</dbReference>
<protein>
    <submittedName>
        <fullName evidence="3">Response regulator</fullName>
    </submittedName>
</protein>
<dbReference type="Pfam" id="PF00072">
    <property type="entry name" value="Response_reg"/>
    <property type="match status" value="1"/>
</dbReference>
<keyword evidence="4" id="KW-1185">Reference proteome</keyword>
<dbReference type="RefSeq" id="WP_130023412.1">
    <property type="nucleotide sequence ID" value="NZ_SEWF01000045.1"/>
</dbReference>
<evidence type="ECO:0000313" key="3">
    <source>
        <dbReference type="EMBL" id="RYU93422.1"/>
    </source>
</evidence>
<dbReference type="Gene3D" id="3.40.50.2300">
    <property type="match status" value="1"/>
</dbReference>
<feature type="domain" description="Response regulatory" evidence="2">
    <location>
        <begin position="7"/>
        <end position="125"/>
    </location>
</feature>
<dbReference type="EMBL" id="SEWF01000045">
    <property type="protein sequence ID" value="RYU93422.1"/>
    <property type="molecule type" value="Genomic_DNA"/>
</dbReference>
<dbReference type="Proteomes" id="UP000293162">
    <property type="component" value="Unassembled WGS sequence"/>
</dbReference>
<dbReference type="InterPro" id="IPR052893">
    <property type="entry name" value="TCS_response_regulator"/>
</dbReference>
<feature type="modified residue" description="4-aspartylphosphate" evidence="1">
    <location>
        <position position="58"/>
    </location>
</feature>
<dbReference type="PANTHER" id="PTHR44520:SF2">
    <property type="entry name" value="RESPONSE REGULATOR RCP1"/>
    <property type="match status" value="1"/>
</dbReference>
<evidence type="ECO:0000259" key="2">
    <source>
        <dbReference type="PROSITE" id="PS50110"/>
    </source>
</evidence>
<dbReference type="SMART" id="SM00448">
    <property type="entry name" value="REC"/>
    <property type="match status" value="1"/>
</dbReference>
<dbReference type="AlphaFoldDB" id="A0A4Q5LUV6"/>
<dbReference type="PROSITE" id="PS50110">
    <property type="entry name" value="RESPONSE_REGULATORY"/>
    <property type="match status" value="1"/>
</dbReference>
<keyword evidence="1" id="KW-0597">Phosphoprotein</keyword>
<dbReference type="GO" id="GO:0000160">
    <property type="term" value="P:phosphorelay signal transduction system"/>
    <property type="evidence" value="ECO:0007669"/>
    <property type="project" value="InterPro"/>
</dbReference>
<accession>A0A4Q5LUV6</accession>
<evidence type="ECO:0000313" key="4">
    <source>
        <dbReference type="Proteomes" id="UP000293162"/>
    </source>
</evidence>
<dbReference type="InterPro" id="IPR011006">
    <property type="entry name" value="CheY-like_superfamily"/>
</dbReference>
<dbReference type="PANTHER" id="PTHR44520">
    <property type="entry name" value="RESPONSE REGULATOR RCP1-RELATED"/>
    <property type="match status" value="1"/>
</dbReference>
<gene>
    <name evidence="3" type="ORF">EWM59_21995</name>
</gene>
<name>A0A4Q5LUV6_9BACT</name>
<reference evidence="3 4" key="1">
    <citation type="submission" date="2019-02" db="EMBL/GenBank/DDBJ databases">
        <title>Bacterial novel species Emticicia sp. 17J42-9 isolated from soil.</title>
        <authorList>
            <person name="Jung H.-Y."/>
        </authorList>
    </citation>
    <scope>NUCLEOTIDE SEQUENCE [LARGE SCALE GENOMIC DNA]</scope>
    <source>
        <strain evidence="3 4">17J42-9</strain>
    </source>
</reference>